<dbReference type="Gene3D" id="2.120.10.10">
    <property type="match status" value="1"/>
</dbReference>
<reference evidence="3 4" key="1">
    <citation type="submission" date="2018-01" db="EMBL/GenBank/DDBJ databases">
        <title>Harnessing the power of phylogenomics to disentangle the directionality and signatures of interkingdom host jumping in the parasitic fungal genus Tolypocladium.</title>
        <authorList>
            <person name="Quandt C.A."/>
            <person name="Patterson W."/>
            <person name="Spatafora J.W."/>
        </authorList>
    </citation>
    <scope>NUCLEOTIDE SEQUENCE [LARGE SCALE GENOMIC DNA]</scope>
    <source>
        <strain evidence="3 4">NRBC 100945</strain>
    </source>
</reference>
<protein>
    <recommendedName>
        <fullName evidence="2">Sialidase domain-containing protein</fullName>
    </recommendedName>
</protein>
<dbReference type="STRING" id="94208.A0A2S4L317"/>
<dbReference type="AlphaFoldDB" id="A0A2S4L317"/>
<dbReference type="PANTHER" id="PTHR38792">
    <property type="entry name" value="BNR/ASP-BOX REPEAT DOMAIN PROTEIN (AFU_ORTHOLOGUE AFUA_7G06430)-RELATED"/>
    <property type="match status" value="1"/>
</dbReference>
<dbReference type="InterPro" id="IPR011040">
    <property type="entry name" value="Sialidase"/>
</dbReference>
<evidence type="ECO:0000256" key="1">
    <source>
        <dbReference type="SAM" id="MobiDB-lite"/>
    </source>
</evidence>
<dbReference type="Pfam" id="PF13088">
    <property type="entry name" value="BNR_2"/>
    <property type="match status" value="1"/>
</dbReference>
<dbReference type="OrthoDB" id="2739686at2759"/>
<proteinExistence type="predicted"/>
<sequence length="316" mass="34740">MRATRAKDGSIIGVYEAPDGPNAVIRVVKSTDAGVSWKAIGSVTSVLAKTHSISNPFIVQHPDGRLLATSRNHDRISTDDYTYFRISLFGSDDGGATWSNLGNIDERRRDGVNGLWEPFLRVSRDGTLQAFYSSENNKDDQDNIMKISKDNGKTWSKPMPVSGQDKKSRDGMTGVADVDDKGNVICVFESEQNDIFYIDYVLSHDDGFTWPSRARLYTPKNKRDAGAPQIVNVGGILVADFMSNEDVDKPGNNIDGGEMKVVTSKDGGRSWSNPVVTGTKGSHWPGLFTLDNSHFLGLWQQDPTGLVSQKFRLDAC</sequence>
<dbReference type="EMBL" id="PKSG01000296">
    <property type="protein sequence ID" value="POR36833.1"/>
    <property type="molecule type" value="Genomic_DNA"/>
</dbReference>
<comment type="caution">
    <text evidence="3">The sequence shown here is derived from an EMBL/GenBank/DDBJ whole genome shotgun (WGS) entry which is preliminary data.</text>
</comment>
<evidence type="ECO:0000313" key="4">
    <source>
        <dbReference type="Proteomes" id="UP000237481"/>
    </source>
</evidence>
<dbReference type="PANTHER" id="PTHR38792:SF3">
    <property type="entry name" value="BNR_ASP-BOX REPEAT DOMAIN PROTEIN (AFU_ORTHOLOGUE AFUA_7G06430)-RELATED"/>
    <property type="match status" value="1"/>
</dbReference>
<gene>
    <name evidence="3" type="ORF">TPAR_02958</name>
</gene>
<dbReference type="InterPro" id="IPR036278">
    <property type="entry name" value="Sialidase_sf"/>
</dbReference>
<name>A0A2S4L317_9HYPO</name>
<feature type="region of interest" description="Disordered" evidence="1">
    <location>
        <begin position="149"/>
        <end position="173"/>
    </location>
</feature>
<dbReference type="CDD" id="cd15482">
    <property type="entry name" value="Sialidase_non-viral"/>
    <property type="match status" value="1"/>
</dbReference>
<dbReference type="SUPFAM" id="SSF50939">
    <property type="entry name" value="Sialidases"/>
    <property type="match status" value="2"/>
</dbReference>
<accession>A0A2S4L317</accession>
<evidence type="ECO:0000259" key="2">
    <source>
        <dbReference type="Pfam" id="PF13088"/>
    </source>
</evidence>
<feature type="domain" description="Sialidase" evidence="2">
    <location>
        <begin position="24"/>
        <end position="218"/>
    </location>
</feature>
<dbReference type="Proteomes" id="UP000237481">
    <property type="component" value="Unassembled WGS sequence"/>
</dbReference>
<feature type="region of interest" description="Disordered" evidence="1">
    <location>
        <begin position="248"/>
        <end position="271"/>
    </location>
</feature>
<evidence type="ECO:0000313" key="3">
    <source>
        <dbReference type="EMBL" id="POR36833.1"/>
    </source>
</evidence>
<keyword evidence="4" id="KW-1185">Reference proteome</keyword>
<organism evidence="3 4">
    <name type="scientific">Tolypocladium paradoxum</name>
    <dbReference type="NCBI Taxonomy" id="94208"/>
    <lineage>
        <taxon>Eukaryota</taxon>
        <taxon>Fungi</taxon>
        <taxon>Dikarya</taxon>
        <taxon>Ascomycota</taxon>
        <taxon>Pezizomycotina</taxon>
        <taxon>Sordariomycetes</taxon>
        <taxon>Hypocreomycetidae</taxon>
        <taxon>Hypocreales</taxon>
        <taxon>Ophiocordycipitaceae</taxon>
        <taxon>Tolypocladium</taxon>
    </lineage>
</organism>